<dbReference type="InterPro" id="IPR058240">
    <property type="entry name" value="rSAM_sf"/>
</dbReference>
<dbReference type="EMBL" id="PDYG01000100">
    <property type="protein sequence ID" value="PHU36965.1"/>
    <property type="molecule type" value="Genomic_DNA"/>
</dbReference>
<dbReference type="Gene3D" id="3.80.30.20">
    <property type="entry name" value="tm_1862 like domain"/>
    <property type="match status" value="1"/>
</dbReference>
<dbReference type="GO" id="GO:0051539">
    <property type="term" value="F:4 iron, 4 sulfur cluster binding"/>
    <property type="evidence" value="ECO:0007669"/>
    <property type="project" value="UniProtKB-KW"/>
</dbReference>
<dbReference type="GO" id="GO:0003824">
    <property type="term" value="F:catalytic activity"/>
    <property type="evidence" value="ECO:0007669"/>
    <property type="project" value="InterPro"/>
</dbReference>
<dbReference type="SUPFAM" id="SSF102114">
    <property type="entry name" value="Radical SAM enzymes"/>
    <property type="match status" value="1"/>
</dbReference>
<evidence type="ECO:0000256" key="4">
    <source>
        <dbReference type="ARBA" id="ARBA00022723"/>
    </source>
</evidence>
<feature type="domain" description="Radical SAM core" evidence="7">
    <location>
        <begin position="209"/>
        <end position="453"/>
    </location>
</feature>
<accession>A0A2G3E1D7</accession>
<dbReference type="SUPFAM" id="SSF52141">
    <property type="entry name" value="Uracil-DNA glycosylase-like"/>
    <property type="match status" value="1"/>
</dbReference>
<dbReference type="InterPro" id="IPR006638">
    <property type="entry name" value="Elp3/MiaA/NifB-like_rSAM"/>
</dbReference>
<dbReference type="NCBIfam" id="TIGR04274">
    <property type="entry name" value="hypoxanDNAglyco"/>
    <property type="match status" value="1"/>
</dbReference>
<keyword evidence="3" id="KW-0949">S-adenosyl-L-methionine</keyword>
<dbReference type="InterPro" id="IPR026353">
    <property type="entry name" value="Hypoxan-DNA_Glyclase"/>
</dbReference>
<dbReference type="Pfam" id="PF04055">
    <property type="entry name" value="Radical_SAM"/>
    <property type="match status" value="1"/>
</dbReference>
<evidence type="ECO:0000256" key="1">
    <source>
        <dbReference type="ARBA" id="ARBA00001966"/>
    </source>
</evidence>
<dbReference type="InterPro" id="IPR032432">
    <property type="entry name" value="Radical_SAM_C"/>
</dbReference>
<dbReference type="Pfam" id="PF16199">
    <property type="entry name" value="Radical_SAM_C"/>
    <property type="match status" value="1"/>
</dbReference>
<dbReference type="Proteomes" id="UP000224563">
    <property type="component" value="Unassembled WGS sequence"/>
</dbReference>
<dbReference type="InterPro" id="IPR036895">
    <property type="entry name" value="Uracil-DNA_glycosylase-like_sf"/>
</dbReference>
<keyword evidence="4" id="KW-0479">Metal-binding</keyword>
<reference evidence="8 9" key="1">
    <citation type="submission" date="2017-10" db="EMBL/GenBank/DDBJ databases">
        <title>Resolving the taxonomy of Roseburia spp., Eubacterium rectale and Agathobacter spp. through phylogenomic analysis.</title>
        <authorList>
            <person name="Sheridan P.O."/>
            <person name="Walker A.W."/>
            <person name="Duncan S.H."/>
            <person name="Scott K.P."/>
            <person name="Toole P.W.O."/>
            <person name="Luis P."/>
            <person name="Flint H.J."/>
        </authorList>
    </citation>
    <scope>NUCLEOTIDE SEQUENCE [LARGE SCALE GENOMIC DNA]</scope>
    <source>
        <strain evidence="8 9">JK623</strain>
    </source>
</reference>
<dbReference type="PROSITE" id="PS51918">
    <property type="entry name" value="RADICAL_SAM"/>
    <property type="match status" value="1"/>
</dbReference>
<protein>
    <recommendedName>
        <fullName evidence="7">Radical SAM core domain-containing protein</fullName>
    </recommendedName>
</protein>
<keyword evidence="2" id="KW-0004">4Fe-4S</keyword>
<dbReference type="SFLD" id="SFLDG01091">
    <property type="entry name" value="uncharacterized_CHP01210-like"/>
    <property type="match status" value="1"/>
</dbReference>
<keyword evidence="6" id="KW-0411">Iron-sulfur</keyword>
<gene>
    <name evidence="8" type="ORF">CSX02_10720</name>
</gene>
<dbReference type="SMART" id="SM00986">
    <property type="entry name" value="UDG"/>
    <property type="match status" value="1"/>
</dbReference>
<comment type="cofactor">
    <cofactor evidence="1">
        <name>[4Fe-4S] cluster</name>
        <dbReference type="ChEBI" id="CHEBI:49883"/>
    </cofactor>
</comment>
<dbReference type="PANTHER" id="PTHR11135:SF1">
    <property type="entry name" value="PROTEIN YHCC"/>
    <property type="match status" value="1"/>
</dbReference>
<evidence type="ECO:0000256" key="3">
    <source>
        <dbReference type="ARBA" id="ARBA00022691"/>
    </source>
</evidence>
<reference evidence="8 9" key="2">
    <citation type="submission" date="2017-10" db="EMBL/GenBank/DDBJ databases">
        <authorList>
            <person name="Banno H."/>
            <person name="Chua N.-H."/>
        </authorList>
    </citation>
    <scope>NUCLEOTIDE SEQUENCE [LARGE SCALE GENOMIC DNA]</scope>
    <source>
        <strain evidence="8 9">JK623</strain>
    </source>
</reference>
<dbReference type="PANTHER" id="PTHR11135">
    <property type="entry name" value="HISTONE ACETYLTRANSFERASE-RELATED"/>
    <property type="match status" value="1"/>
</dbReference>
<dbReference type="NCBIfam" id="TIGR01212">
    <property type="entry name" value="TIGR01212 family radical SAM protein"/>
    <property type="match status" value="1"/>
</dbReference>
<evidence type="ECO:0000256" key="6">
    <source>
        <dbReference type="ARBA" id="ARBA00023014"/>
    </source>
</evidence>
<dbReference type="GO" id="GO:0046872">
    <property type="term" value="F:metal ion binding"/>
    <property type="evidence" value="ECO:0007669"/>
    <property type="project" value="UniProtKB-KW"/>
</dbReference>
<dbReference type="InterPro" id="IPR039661">
    <property type="entry name" value="ELP3"/>
</dbReference>
<comment type="caution">
    <text evidence="8">The sequence shown here is derived from an EMBL/GenBank/DDBJ whole genome shotgun (WGS) entry which is preliminary data.</text>
</comment>
<dbReference type="SFLD" id="SFLDS00029">
    <property type="entry name" value="Radical_SAM"/>
    <property type="match status" value="1"/>
</dbReference>
<dbReference type="SMART" id="SM00729">
    <property type="entry name" value="Elp3"/>
    <property type="match status" value="1"/>
</dbReference>
<dbReference type="Gene3D" id="3.40.470.10">
    <property type="entry name" value="Uracil-DNA glycosylase-like domain"/>
    <property type="match status" value="1"/>
</dbReference>
<dbReference type="Pfam" id="PF03167">
    <property type="entry name" value="UDG"/>
    <property type="match status" value="1"/>
</dbReference>
<evidence type="ECO:0000256" key="5">
    <source>
        <dbReference type="ARBA" id="ARBA00023004"/>
    </source>
</evidence>
<evidence type="ECO:0000313" key="8">
    <source>
        <dbReference type="EMBL" id="PHU36965.1"/>
    </source>
</evidence>
<dbReference type="InterPro" id="IPR005122">
    <property type="entry name" value="Uracil-DNA_glycosylase-like"/>
</dbReference>
<evidence type="ECO:0000259" key="7">
    <source>
        <dbReference type="PROSITE" id="PS51918"/>
    </source>
</evidence>
<evidence type="ECO:0000313" key="9">
    <source>
        <dbReference type="Proteomes" id="UP000224563"/>
    </source>
</evidence>
<evidence type="ECO:0000256" key="2">
    <source>
        <dbReference type="ARBA" id="ARBA00022485"/>
    </source>
</evidence>
<name>A0A2G3E1D7_9FIRM</name>
<dbReference type="SFLD" id="SFLDG01086">
    <property type="entry name" value="elongater_protein-like"/>
    <property type="match status" value="1"/>
</dbReference>
<dbReference type="InterPro" id="IPR007197">
    <property type="entry name" value="rSAM"/>
</dbReference>
<organism evidence="8 9">
    <name type="scientific">Agathobacter ruminis</name>
    <dbReference type="NCBI Taxonomy" id="1712665"/>
    <lineage>
        <taxon>Bacteria</taxon>
        <taxon>Bacillati</taxon>
        <taxon>Bacillota</taxon>
        <taxon>Clostridia</taxon>
        <taxon>Lachnospirales</taxon>
        <taxon>Lachnospiraceae</taxon>
        <taxon>Agathobacter</taxon>
    </lineage>
</organism>
<dbReference type="CDD" id="cd10032">
    <property type="entry name" value="UDG-F6_HDG"/>
    <property type="match status" value="1"/>
</dbReference>
<dbReference type="AlphaFoldDB" id="A0A2G3E1D7"/>
<dbReference type="SMART" id="SM00987">
    <property type="entry name" value="UreE_C"/>
    <property type="match status" value="1"/>
</dbReference>
<proteinExistence type="predicted"/>
<keyword evidence="9" id="KW-1185">Reference proteome</keyword>
<keyword evidence="5" id="KW-0408">Iron</keyword>
<dbReference type="InterPro" id="IPR005911">
    <property type="entry name" value="YhcC-like"/>
</dbReference>
<dbReference type="InterPro" id="IPR023404">
    <property type="entry name" value="rSAM_horseshoe"/>
</dbReference>
<sequence>MIYRKPVTKSTAKRIHGIIGLYNYWRKFMAISHPLEPLYNQESKILILGSFPSVKSREMGFYYAHPQNRFWKVLSSVLDVPCPATVEQKKAMLLEHHIALWDVIASCEIEGSSDSSIHDVIPNNLNRILSSGSIRMIYCNGNTAYRLYQKYLQQKYSSYPVTKLPSTSPANAACQLPMLCTAWARIMHILKRDNWELPYYSLNCFAQDFYDCKLYRLSLSGGFTCPNRDGKIDTRGCIFCDGGGAGDFGGGSRAIPAQLDLQKQLIAAKLPKNKCVKYIAYFQSFTGTYAPADRLRKIYSEAVADPQVAVLSIATRPDCLGPEVLEVLAEMNRTIPVWIELGLQTANERTAEYIRRGYPNKEYAQAVRNLQAIGIREIITHIILGLPNETRKDMLYSIQYACDCGTTGLKLQLLHVLEQTDLAADYEAGAFEVLALEEYLEIVEDCIRVIPPDIVIHRLTGDGNKKHLIAPLWSADKKRVINEMSRRLKNGYHTKK</sequence>